<dbReference type="InterPro" id="IPR001932">
    <property type="entry name" value="PPM-type_phosphatase-like_dom"/>
</dbReference>
<sequence>MIWKAVCHYSTGVSHQKQDLPCQDYGEYRLLGKVVIGAVADGAGSTEYSHLGSQIAVKEILAYLEKFEQKFSCFSFQSIAQSVHKIFAEGTQQVISVLSNQAISNSCSINELACTLIAFIATSDWIAAMQIGDGFLVFRLHNDPSYQLLFHPDKGEFINETTFITSSNVLETMQVQTIAGSQRFICASTDGLENVCINLRNWLPFEPFFQPLENYLEQTNNPEQDKQYLIQFLESERLQSRTNDDKTLLLCLSQFS</sequence>
<dbReference type="Pfam" id="PF13672">
    <property type="entry name" value="PP2C_2"/>
    <property type="match status" value="1"/>
</dbReference>
<evidence type="ECO:0000313" key="3">
    <source>
        <dbReference type="Proteomes" id="UP000629098"/>
    </source>
</evidence>
<reference evidence="2" key="1">
    <citation type="submission" date="2020-09" db="EMBL/GenBank/DDBJ databases">
        <title>Iningainema tapete sp. nov. (Scytonemataceae, Cyanobacteria) from greenhouses in central Florida (USA) produces two types of nodularin with biosynthetic potential for microcystin-LR and anabaenopeptins.</title>
        <authorList>
            <person name="Berthold D.E."/>
            <person name="Lefler F.W."/>
            <person name="Huang I.-S."/>
            <person name="Abdulla H."/>
            <person name="Zimba P.V."/>
            <person name="Laughinghouse H.D. IV."/>
        </authorList>
    </citation>
    <scope>NUCLEOTIDE SEQUENCE</scope>
    <source>
        <strain evidence="2">BLCCT55</strain>
    </source>
</reference>
<dbReference type="EMBL" id="JACXAE010000011">
    <property type="protein sequence ID" value="MBD2770990.1"/>
    <property type="molecule type" value="Genomic_DNA"/>
</dbReference>
<protein>
    <submittedName>
        <fullName evidence="2">Protein phosphatase 2C domain-containing protein</fullName>
    </submittedName>
</protein>
<gene>
    <name evidence="2" type="ORF">ICL16_02330</name>
</gene>
<dbReference type="AlphaFoldDB" id="A0A8J6XA81"/>
<dbReference type="InterPro" id="IPR036457">
    <property type="entry name" value="PPM-type-like_dom_sf"/>
</dbReference>
<dbReference type="Proteomes" id="UP000629098">
    <property type="component" value="Unassembled WGS sequence"/>
</dbReference>
<dbReference type="SUPFAM" id="SSF81606">
    <property type="entry name" value="PP2C-like"/>
    <property type="match status" value="1"/>
</dbReference>
<name>A0A8J6XA81_9CYAN</name>
<keyword evidence="3" id="KW-1185">Reference proteome</keyword>
<evidence type="ECO:0000259" key="1">
    <source>
        <dbReference type="Pfam" id="PF13672"/>
    </source>
</evidence>
<organism evidence="2 3">
    <name type="scientific">Iningainema tapete BLCC-T55</name>
    <dbReference type="NCBI Taxonomy" id="2748662"/>
    <lineage>
        <taxon>Bacteria</taxon>
        <taxon>Bacillati</taxon>
        <taxon>Cyanobacteriota</taxon>
        <taxon>Cyanophyceae</taxon>
        <taxon>Nostocales</taxon>
        <taxon>Scytonemataceae</taxon>
        <taxon>Iningainema tapete</taxon>
    </lineage>
</organism>
<dbReference type="Gene3D" id="3.60.40.10">
    <property type="entry name" value="PPM-type phosphatase domain"/>
    <property type="match status" value="1"/>
</dbReference>
<accession>A0A8J6XA81</accession>
<feature type="domain" description="PPM-type phosphatase" evidence="1">
    <location>
        <begin position="11"/>
        <end position="230"/>
    </location>
</feature>
<dbReference type="RefSeq" id="WP_190825287.1">
    <property type="nucleotide sequence ID" value="NZ_CAWPPI010000011.1"/>
</dbReference>
<proteinExistence type="predicted"/>
<evidence type="ECO:0000313" key="2">
    <source>
        <dbReference type="EMBL" id="MBD2770990.1"/>
    </source>
</evidence>
<comment type="caution">
    <text evidence="2">The sequence shown here is derived from an EMBL/GenBank/DDBJ whole genome shotgun (WGS) entry which is preliminary data.</text>
</comment>